<dbReference type="GO" id="GO:0004050">
    <property type="term" value="F:apyrase activity"/>
    <property type="evidence" value="ECO:0007669"/>
    <property type="project" value="UniProtKB-EC"/>
</dbReference>
<keyword evidence="17" id="KW-0325">Glycoprotein</keyword>
<evidence type="ECO:0000256" key="11">
    <source>
        <dbReference type="ARBA" id="ARBA00022837"/>
    </source>
</evidence>
<dbReference type="Proteomes" id="UP000472274">
    <property type="component" value="Unplaced"/>
</dbReference>
<dbReference type="InterPro" id="IPR000407">
    <property type="entry name" value="GDA1_CD39_NTPase"/>
</dbReference>
<comment type="subcellular location">
    <subcellularLocation>
        <location evidence="3">Cell membrane</location>
        <topology evidence="3">Multi-pass membrane protein</topology>
    </subcellularLocation>
</comment>
<keyword evidence="14 21" id="KW-1133">Transmembrane helix</keyword>
<accession>A0A674IUE2</accession>
<proteinExistence type="inferred from homology"/>
<evidence type="ECO:0000256" key="15">
    <source>
        <dbReference type="ARBA" id="ARBA00023136"/>
    </source>
</evidence>
<protein>
    <recommendedName>
        <fullName evidence="18">Ectonucleoside triphosphate diphosphohydrolase 8</fullName>
        <ecNumber evidence="5">3.6.1.5</ecNumber>
    </recommendedName>
</protein>
<evidence type="ECO:0000256" key="20">
    <source>
        <dbReference type="PIRSR" id="PIRSR600407-2"/>
    </source>
</evidence>
<evidence type="ECO:0000256" key="7">
    <source>
        <dbReference type="ARBA" id="ARBA00022692"/>
    </source>
</evidence>
<sequence length="324" mass="36286">MWWGQFSFTGTWIHPEAAAVVGALDLGGASTQITFHPGQTIEDNNTEVLFWLYGTNYSLYTHSYLCYGENQALKKLIASLREENLTSQQISHPCYPRGYEENVTAAALYDSPCVPAPAAHDPRQILTVRGTGAPAECRNAVQKLFNFTACGANRTCGFNGVYQPPEHGHFFAFSGFYSVFHFLNLTSEHPLSDVSATIEHFCAKDWKEVQMVDPGVNKTRLQDYCAASTYILTLLLQGYKFDNQTWSNIHFHWQVAAVDVGWSLGYMLNLTNTIPLEAPNRVKGQRPDLWAAAVVTTCLMLAMILWTGLALCYKWPLATYETML</sequence>
<comment type="similarity">
    <text evidence="4">Belongs to the GDA1/CD39 NTPase family.</text>
</comment>
<feature type="signal peptide" evidence="22">
    <location>
        <begin position="1"/>
        <end position="18"/>
    </location>
</feature>
<evidence type="ECO:0000256" key="22">
    <source>
        <dbReference type="SAM" id="SignalP"/>
    </source>
</evidence>
<dbReference type="GO" id="GO:0005886">
    <property type="term" value="C:plasma membrane"/>
    <property type="evidence" value="ECO:0007669"/>
    <property type="project" value="UniProtKB-SubCell"/>
</dbReference>
<dbReference type="GO" id="GO:0009134">
    <property type="term" value="P:nucleoside diphosphate catabolic process"/>
    <property type="evidence" value="ECO:0007669"/>
    <property type="project" value="TreeGrafter"/>
</dbReference>
<keyword evidence="9 20" id="KW-0547">Nucleotide-binding</keyword>
<evidence type="ECO:0000256" key="18">
    <source>
        <dbReference type="ARBA" id="ARBA00039598"/>
    </source>
</evidence>
<organism evidence="23 24">
    <name type="scientific">Terrapene triunguis</name>
    <name type="common">Three-toed box turtle</name>
    <dbReference type="NCBI Taxonomy" id="2587831"/>
    <lineage>
        <taxon>Eukaryota</taxon>
        <taxon>Metazoa</taxon>
        <taxon>Chordata</taxon>
        <taxon>Craniata</taxon>
        <taxon>Vertebrata</taxon>
        <taxon>Euteleostomi</taxon>
        <taxon>Archelosauria</taxon>
        <taxon>Testudinata</taxon>
        <taxon>Testudines</taxon>
        <taxon>Cryptodira</taxon>
        <taxon>Durocryptodira</taxon>
        <taxon>Testudinoidea</taxon>
        <taxon>Emydidae</taxon>
        <taxon>Terrapene</taxon>
    </lineage>
</organism>
<evidence type="ECO:0000256" key="4">
    <source>
        <dbReference type="ARBA" id="ARBA00009283"/>
    </source>
</evidence>
<reference evidence="23" key="2">
    <citation type="submission" date="2025-09" db="UniProtKB">
        <authorList>
            <consortium name="Ensembl"/>
        </authorList>
    </citation>
    <scope>IDENTIFICATION</scope>
</reference>
<evidence type="ECO:0000256" key="19">
    <source>
        <dbReference type="ARBA" id="ARBA00049175"/>
    </source>
</evidence>
<dbReference type="GO" id="GO:0005524">
    <property type="term" value="F:ATP binding"/>
    <property type="evidence" value="ECO:0007669"/>
    <property type="project" value="UniProtKB-KW"/>
</dbReference>
<evidence type="ECO:0000313" key="23">
    <source>
        <dbReference type="Ensembl" id="ENSTMTP00000013121.1"/>
    </source>
</evidence>
<dbReference type="AlphaFoldDB" id="A0A674IUE2"/>
<keyword evidence="15 21" id="KW-0472">Membrane</keyword>
<comment type="cofactor">
    <cofactor evidence="2">
        <name>Mg(2+)</name>
        <dbReference type="ChEBI" id="CHEBI:18420"/>
    </cofactor>
</comment>
<evidence type="ECO:0000256" key="17">
    <source>
        <dbReference type="ARBA" id="ARBA00023180"/>
    </source>
</evidence>
<dbReference type="EC" id="3.6.1.5" evidence="5"/>
<evidence type="ECO:0000256" key="8">
    <source>
        <dbReference type="ARBA" id="ARBA00022723"/>
    </source>
</evidence>
<keyword evidence="8" id="KW-0479">Metal-binding</keyword>
<keyword evidence="22" id="KW-0732">Signal</keyword>
<evidence type="ECO:0000256" key="2">
    <source>
        <dbReference type="ARBA" id="ARBA00001946"/>
    </source>
</evidence>
<evidence type="ECO:0000256" key="14">
    <source>
        <dbReference type="ARBA" id="ARBA00022989"/>
    </source>
</evidence>
<keyword evidence="10" id="KW-0378">Hydrolase</keyword>
<feature type="chain" id="PRO_5025356451" description="Ectonucleoside triphosphate diphosphohydrolase 8" evidence="22">
    <location>
        <begin position="19"/>
        <end position="324"/>
    </location>
</feature>
<feature type="binding site" evidence="20">
    <location>
        <begin position="28"/>
        <end position="32"/>
    </location>
    <ligand>
        <name>ATP</name>
        <dbReference type="ChEBI" id="CHEBI:30616"/>
    </ligand>
</feature>
<dbReference type="PANTHER" id="PTHR11782:SF31">
    <property type="entry name" value="ECTONUCLEOSIDE TRIPHOSPHATE DIPHOSPHOHYDROLASE 8"/>
    <property type="match status" value="1"/>
</dbReference>
<dbReference type="GO" id="GO:0046872">
    <property type="term" value="F:metal ion binding"/>
    <property type="evidence" value="ECO:0007669"/>
    <property type="project" value="UniProtKB-KW"/>
</dbReference>
<evidence type="ECO:0000256" key="10">
    <source>
        <dbReference type="ARBA" id="ARBA00022801"/>
    </source>
</evidence>
<reference evidence="23" key="1">
    <citation type="submission" date="2025-08" db="UniProtKB">
        <authorList>
            <consortium name="Ensembl"/>
        </authorList>
    </citation>
    <scope>IDENTIFICATION</scope>
</reference>
<evidence type="ECO:0000256" key="1">
    <source>
        <dbReference type="ARBA" id="ARBA00001913"/>
    </source>
</evidence>
<evidence type="ECO:0000256" key="13">
    <source>
        <dbReference type="ARBA" id="ARBA00022842"/>
    </source>
</evidence>
<dbReference type="Ensembl" id="ENSTMTT00000013570.1">
    <property type="protein sequence ID" value="ENSTMTP00000013121.1"/>
    <property type="gene ID" value="ENSTMTG00000009486.1"/>
</dbReference>
<evidence type="ECO:0000256" key="5">
    <source>
        <dbReference type="ARBA" id="ARBA00012148"/>
    </source>
</evidence>
<evidence type="ECO:0000256" key="3">
    <source>
        <dbReference type="ARBA" id="ARBA00004651"/>
    </source>
</evidence>
<gene>
    <name evidence="23" type="primary">LOC112118025</name>
</gene>
<dbReference type="GeneID" id="112118025"/>
<dbReference type="InParanoid" id="A0A674IUE2"/>
<evidence type="ECO:0000256" key="21">
    <source>
        <dbReference type="SAM" id="Phobius"/>
    </source>
</evidence>
<keyword evidence="7 21" id="KW-0812">Transmembrane</keyword>
<evidence type="ECO:0000313" key="24">
    <source>
        <dbReference type="Proteomes" id="UP000472274"/>
    </source>
</evidence>
<keyword evidence="12 20" id="KW-0067">ATP-binding</keyword>
<dbReference type="GO" id="GO:0017111">
    <property type="term" value="F:ribonucleoside triphosphate phosphatase activity"/>
    <property type="evidence" value="ECO:0007669"/>
    <property type="project" value="TreeGrafter"/>
</dbReference>
<feature type="transmembrane region" description="Helical" evidence="21">
    <location>
        <begin position="289"/>
        <end position="313"/>
    </location>
</feature>
<evidence type="ECO:0000256" key="12">
    <source>
        <dbReference type="ARBA" id="ARBA00022840"/>
    </source>
</evidence>
<keyword evidence="24" id="KW-1185">Reference proteome</keyword>
<evidence type="ECO:0000256" key="9">
    <source>
        <dbReference type="ARBA" id="ARBA00022741"/>
    </source>
</evidence>
<comment type="catalytic activity">
    <reaction evidence="19">
        <text>a ribonucleoside 5'-triphosphate + 2 H2O = a ribonucleoside 5'-phosphate + 2 phosphate + 2 H(+)</text>
        <dbReference type="Rhea" id="RHEA:36795"/>
        <dbReference type="ChEBI" id="CHEBI:15377"/>
        <dbReference type="ChEBI" id="CHEBI:15378"/>
        <dbReference type="ChEBI" id="CHEBI:43474"/>
        <dbReference type="ChEBI" id="CHEBI:58043"/>
        <dbReference type="ChEBI" id="CHEBI:61557"/>
        <dbReference type="EC" id="3.6.1.5"/>
    </reaction>
</comment>
<dbReference type="PANTHER" id="PTHR11782">
    <property type="entry name" value="ADENOSINE/GUANOSINE DIPHOSPHATASE"/>
    <property type="match status" value="1"/>
</dbReference>
<keyword evidence="16" id="KW-1015">Disulfide bond</keyword>
<keyword evidence="6" id="KW-1003">Cell membrane</keyword>
<keyword evidence="11" id="KW-0106">Calcium</keyword>
<dbReference type="RefSeq" id="XP_026514509.1">
    <property type="nucleotide sequence ID" value="XM_026658724.2"/>
</dbReference>
<dbReference type="GO" id="GO:0004382">
    <property type="term" value="F:GDP phosphatase activity"/>
    <property type="evidence" value="ECO:0007669"/>
    <property type="project" value="TreeGrafter"/>
</dbReference>
<evidence type="ECO:0000256" key="6">
    <source>
        <dbReference type="ARBA" id="ARBA00022475"/>
    </source>
</evidence>
<dbReference type="GO" id="GO:0045134">
    <property type="term" value="F:UDP phosphatase activity"/>
    <property type="evidence" value="ECO:0007669"/>
    <property type="project" value="TreeGrafter"/>
</dbReference>
<dbReference type="GeneTree" id="ENSGT01150000286965"/>
<comment type="cofactor">
    <cofactor evidence="1">
        <name>Ca(2+)</name>
        <dbReference type="ChEBI" id="CHEBI:29108"/>
    </cofactor>
</comment>
<evidence type="ECO:0000256" key="16">
    <source>
        <dbReference type="ARBA" id="ARBA00023157"/>
    </source>
</evidence>
<name>A0A674IUE2_9SAUR</name>
<dbReference type="Pfam" id="PF01150">
    <property type="entry name" value="GDA1_CD39"/>
    <property type="match status" value="1"/>
</dbReference>
<dbReference type="Gene3D" id="3.30.420.150">
    <property type="entry name" value="Exopolyphosphatase. Domain 2"/>
    <property type="match status" value="1"/>
</dbReference>
<keyword evidence="13" id="KW-0460">Magnesium</keyword>